<dbReference type="EMBL" id="GL945441">
    <property type="protein sequence ID" value="EGO20228.1"/>
    <property type="molecule type" value="Genomic_DNA"/>
</dbReference>
<gene>
    <name evidence="1" type="ORF">SERLADRAFT_400382</name>
</gene>
<sequence length="94" mass="10662">MPPIPLQHSDFTLDASGVAGFFGGDEAISAMATVHMYESRKWLGWYNSPGSYTVAKRYGQLANSRFWDGLFPRTTLRRCHTADRSPRTFICVRM</sequence>
<dbReference type="OrthoDB" id="3067110at2759"/>
<proteinExistence type="predicted"/>
<reference evidence="2" key="1">
    <citation type="journal article" date="2011" name="Science">
        <title>The plant cell wall-decomposing machinery underlies the functional diversity of forest fungi.</title>
        <authorList>
            <person name="Eastwood D.C."/>
            <person name="Floudas D."/>
            <person name="Binder M."/>
            <person name="Majcherczyk A."/>
            <person name="Schneider P."/>
            <person name="Aerts A."/>
            <person name="Asiegbu F.O."/>
            <person name="Baker S.E."/>
            <person name="Barry K."/>
            <person name="Bendiksby M."/>
            <person name="Blumentritt M."/>
            <person name="Coutinho P.M."/>
            <person name="Cullen D."/>
            <person name="de Vries R.P."/>
            <person name="Gathman A."/>
            <person name="Goodell B."/>
            <person name="Henrissat B."/>
            <person name="Ihrmark K."/>
            <person name="Kauserud H."/>
            <person name="Kohler A."/>
            <person name="LaButti K."/>
            <person name="Lapidus A."/>
            <person name="Lavin J.L."/>
            <person name="Lee Y.-H."/>
            <person name="Lindquist E."/>
            <person name="Lilly W."/>
            <person name="Lucas S."/>
            <person name="Morin E."/>
            <person name="Murat C."/>
            <person name="Oguiza J.A."/>
            <person name="Park J."/>
            <person name="Pisabarro A.G."/>
            <person name="Riley R."/>
            <person name="Rosling A."/>
            <person name="Salamov A."/>
            <person name="Schmidt O."/>
            <person name="Schmutz J."/>
            <person name="Skrede I."/>
            <person name="Stenlid J."/>
            <person name="Wiebenga A."/>
            <person name="Xie X."/>
            <person name="Kuees U."/>
            <person name="Hibbett D.S."/>
            <person name="Hoffmeister D."/>
            <person name="Hoegberg N."/>
            <person name="Martin F."/>
            <person name="Grigoriev I.V."/>
            <person name="Watkinson S.C."/>
        </authorList>
    </citation>
    <scope>NUCLEOTIDE SEQUENCE [LARGE SCALE GENOMIC DNA]</scope>
    <source>
        <strain evidence="2">S7.9</strain>
    </source>
</reference>
<protein>
    <submittedName>
        <fullName evidence="1">Uncharacterized protein</fullName>
    </submittedName>
</protein>
<dbReference type="GeneID" id="18812032"/>
<organism evidence="2">
    <name type="scientific">Serpula lacrymans var. lacrymans (strain S7.9)</name>
    <name type="common">Dry rot fungus</name>
    <dbReference type="NCBI Taxonomy" id="578457"/>
    <lineage>
        <taxon>Eukaryota</taxon>
        <taxon>Fungi</taxon>
        <taxon>Dikarya</taxon>
        <taxon>Basidiomycota</taxon>
        <taxon>Agaricomycotina</taxon>
        <taxon>Agaricomycetes</taxon>
        <taxon>Agaricomycetidae</taxon>
        <taxon>Boletales</taxon>
        <taxon>Coniophorineae</taxon>
        <taxon>Serpulaceae</taxon>
        <taxon>Serpula</taxon>
    </lineage>
</organism>
<dbReference type="AlphaFoldDB" id="F8P999"/>
<dbReference type="HOGENOM" id="CLU_185496_0_0_1"/>
<evidence type="ECO:0000313" key="1">
    <source>
        <dbReference type="EMBL" id="EGO20228.1"/>
    </source>
</evidence>
<dbReference type="RefSeq" id="XP_007322973.1">
    <property type="nucleotide sequence ID" value="XM_007322911.1"/>
</dbReference>
<dbReference type="Proteomes" id="UP000008064">
    <property type="component" value="Unassembled WGS sequence"/>
</dbReference>
<name>F8P999_SERL9</name>
<accession>F8P999</accession>
<evidence type="ECO:0000313" key="2">
    <source>
        <dbReference type="Proteomes" id="UP000008064"/>
    </source>
</evidence>
<dbReference type="KEGG" id="sla:SERLADRAFT_400382"/>